<keyword evidence="4" id="KW-1134">Transmembrane beta strand</keyword>
<dbReference type="InterPro" id="IPR000531">
    <property type="entry name" value="Beta-barrel_TonB"/>
</dbReference>
<dbReference type="GO" id="GO:0009279">
    <property type="term" value="C:cell outer membrane"/>
    <property type="evidence" value="ECO:0007669"/>
    <property type="project" value="UniProtKB-SubCell"/>
</dbReference>
<keyword evidence="8 11" id="KW-0472">Membrane</keyword>
<evidence type="ECO:0000259" key="13">
    <source>
        <dbReference type="Pfam" id="PF00593"/>
    </source>
</evidence>
<evidence type="ECO:0000256" key="10">
    <source>
        <dbReference type="ARBA" id="ARBA00023237"/>
    </source>
</evidence>
<gene>
    <name evidence="15" type="ORF">C8D93_102301</name>
</gene>
<sequence>MPVIDRPSSIGSCCAAVLALLASAPGCAAGTELSPVIVDGERASLDGSGATIRVDVDPLSAIDLAELLAGLPGVQVRSAGGLGSYSEAGLRGSNGRQVRVLLDGLPLDTGGGEASSLSLVSPLLLSSVEVHKGRVPVGIGSGLAGTINLRSRTTLPAPLAAQARLGSFGERQVHAAAQLADPVQFAAGTREADNDFTYRNTFGAFDPADPERNRHEHRRNAGTRQHYAWLRYAGPMQLTAHAVDDTQELPTRLNAEGTAARLQTQSLALALSSPPGADWRTSLSHRHTRERFRDPVSELGLQAQDTRDDTRRSALSVNGTVGRLDAAARIEHEDYRSRDALDGGAAIDAERLAAETGLQWQSATPWQLDASLQLGWSRDRHDGDRPAHWRIEPAVGLSRRFDACRIAANLGHRERLPTFFERYGDRGLFKGNPELSPERAAYADLGTRCLLANVDMELTAFGQDLHDAISPTYNGQGIGRSVNTERALIYGIEFGAGRSWNGWDWHLGGTWQQTEDRSAVRASRGKQLPGRYEQQLDTRLSYGWPTLRLQYAFRYEAGQYYDSANLLEAEPLRRHDLAAFGSVGALGWTLQWLNLRDDNAEQFNGFPTPGRRWLLSLTWPATAVSSPRSSP</sequence>
<evidence type="ECO:0000256" key="7">
    <source>
        <dbReference type="ARBA" id="ARBA00023077"/>
    </source>
</evidence>
<name>A0A318EED1_9GAMM</name>
<keyword evidence="10" id="KW-0998">Cell outer membrane</keyword>
<keyword evidence="9 15" id="KW-0675">Receptor</keyword>
<dbReference type="RefSeq" id="WP_170123913.1">
    <property type="nucleotide sequence ID" value="NZ_CAKZQT010000020.1"/>
</dbReference>
<evidence type="ECO:0000256" key="11">
    <source>
        <dbReference type="RuleBase" id="RU003357"/>
    </source>
</evidence>
<dbReference type="GO" id="GO:0015344">
    <property type="term" value="F:siderophore uptake transmembrane transporter activity"/>
    <property type="evidence" value="ECO:0007669"/>
    <property type="project" value="TreeGrafter"/>
</dbReference>
<dbReference type="InterPro" id="IPR036942">
    <property type="entry name" value="Beta-barrel_TonB_sf"/>
</dbReference>
<dbReference type="EMBL" id="QICN01000002">
    <property type="protein sequence ID" value="PXV70442.1"/>
    <property type="molecule type" value="Genomic_DNA"/>
</dbReference>
<evidence type="ECO:0000313" key="16">
    <source>
        <dbReference type="Proteomes" id="UP000248330"/>
    </source>
</evidence>
<dbReference type="Pfam" id="PF00593">
    <property type="entry name" value="TonB_dep_Rec_b-barrel"/>
    <property type="match status" value="1"/>
</dbReference>
<feature type="signal peptide" evidence="12">
    <location>
        <begin position="1"/>
        <end position="28"/>
    </location>
</feature>
<keyword evidence="6 12" id="KW-0732">Signal</keyword>
<dbReference type="Gene3D" id="2.40.170.20">
    <property type="entry name" value="TonB-dependent receptor, beta-barrel domain"/>
    <property type="match status" value="1"/>
</dbReference>
<proteinExistence type="inferred from homology"/>
<evidence type="ECO:0000256" key="9">
    <source>
        <dbReference type="ARBA" id="ARBA00023170"/>
    </source>
</evidence>
<evidence type="ECO:0000256" key="8">
    <source>
        <dbReference type="ARBA" id="ARBA00023136"/>
    </source>
</evidence>
<dbReference type="InterPro" id="IPR037066">
    <property type="entry name" value="Plug_dom_sf"/>
</dbReference>
<dbReference type="PANTHER" id="PTHR30069">
    <property type="entry name" value="TONB-DEPENDENT OUTER MEMBRANE RECEPTOR"/>
    <property type="match status" value="1"/>
</dbReference>
<dbReference type="InterPro" id="IPR012910">
    <property type="entry name" value="Plug_dom"/>
</dbReference>
<accession>A0A318EED1</accession>
<evidence type="ECO:0000256" key="2">
    <source>
        <dbReference type="ARBA" id="ARBA00008143"/>
    </source>
</evidence>
<feature type="domain" description="TonB-dependent receptor plug" evidence="14">
    <location>
        <begin position="60"/>
        <end position="145"/>
    </location>
</feature>
<feature type="chain" id="PRO_5016308881" evidence="12">
    <location>
        <begin position="29"/>
        <end position="631"/>
    </location>
</feature>
<dbReference type="GO" id="GO:0044718">
    <property type="term" value="P:siderophore transmembrane transport"/>
    <property type="evidence" value="ECO:0007669"/>
    <property type="project" value="TreeGrafter"/>
</dbReference>
<dbReference type="SUPFAM" id="SSF56935">
    <property type="entry name" value="Porins"/>
    <property type="match status" value="1"/>
</dbReference>
<dbReference type="Gene3D" id="2.170.130.10">
    <property type="entry name" value="TonB-dependent receptor, plug domain"/>
    <property type="match status" value="1"/>
</dbReference>
<evidence type="ECO:0000256" key="4">
    <source>
        <dbReference type="ARBA" id="ARBA00022452"/>
    </source>
</evidence>
<dbReference type="InterPro" id="IPR039426">
    <property type="entry name" value="TonB-dep_rcpt-like"/>
</dbReference>
<feature type="domain" description="TonB-dependent receptor-like beta-barrel" evidence="13">
    <location>
        <begin position="218"/>
        <end position="579"/>
    </location>
</feature>
<dbReference type="Pfam" id="PF07715">
    <property type="entry name" value="Plug"/>
    <property type="match status" value="1"/>
</dbReference>
<evidence type="ECO:0000256" key="3">
    <source>
        <dbReference type="ARBA" id="ARBA00022448"/>
    </source>
</evidence>
<evidence type="ECO:0000259" key="14">
    <source>
        <dbReference type="Pfam" id="PF07715"/>
    </source>
</evidence>
<keyword evidence="5" id="KW-0812">Transmembrane</keyword>
<dbReference type="PANTHER" id="PTHR30069:SF29">
    <property type="entry name" value="HEMOGLOBIN AND HEMOGLOBIN-HAPTOGLOBIN-BINDING PROTEIN 1-RELATED"/>
    <property type="match status" value="1"/>
</dbReference>
<evidence type="ECO:0000256" key="1">
    <source>
        <dbReference type="ARBA" id="ARBA00004571"/>
    </source>
</evidence>
<dbReference type="Proteomes" id="UP000248330">
    <property type="component" value="Unassembled WGS sequence"/>
</dbReference>
<evidence type="ECO:0000313" key="15">
    <source>
        <dbReference type="EMBL" id="PXV70442.1"/>
    </source>
</evidence>
<comment type="caution">
    <text evidence="15">The sequence shown here is derived from an EMBL/GenBank/DDBJ whole genome shotgun (WGS) entry which is preliminary data.</text>
</comment>
<comment type="subcellular location">
    <subcellularLocation>
        <location evidence="1">Cell outer membrane</location>
        <topology evidence="1">Multi-pass membrane protein</topology>
    </subcellularLocation>
</comment>
<reference evidence="15 16" key="1">
    <citation type="submission" date="2018-04" db="EMBL/GenBank/DDBJ databases">
        <title>Genomic Encyclopedia of Type Strains, Phase IV (KMG-IV): sequencing the most valuable type-strain genomes for metagenomic binning, comparative biology and taxonomic classification.</title>
        <authorList>
            <person name="Goeker M."/>
        </authorList>
    </citation>
    <scope>NUCLEOTIDE SEQUENCE [LARGE SCALE GENOMIC DNA]</scope>
    <source>
        <strain evidence="15 16">DSM 104150</strain>
    </source>
</reference>
<evidence type="ECO:0000256" key="5">
    <source>
        <dbReference type="ARBA" id="ARBA00022692"/>
    </source>
</evidence>
<keyword evidence="16" id="KW-1185">Reference proteome</keyword>
<protein>
    <submittedName>
        <fullName evidence="15">Outer membrane cobalamin receptor</fullName>
    </submittedName>
</protein>
<comment type="similarity">
    <text evidence="2">Belongs to the TonB-dependent receptor family. Hemoglobin/haptoglobin binding protein subfamily.</text>
</comment>
<keyword evidence="3" id="KW-0813">Transport</keyword>
<keyword evidence="7 11" id="KW-0798">TonB box</keyword>
<dbReference type="AlphaFoldDB" id="A0A318EED1"/>
<evidence type="ECO:0000256" key="12">
    <source>
        <dbReference type="SAM" id="SignalP"/>
    </source>
</evidence>
<organism evidence="15 16">
    <name type="scientific">Sinimarinibacterium flocculans</name>
    <dbReference type="NCBI Taxonomy" id="985250"/>
    <lineage>
        <taxon>Bacteria</taxon>
        <taxon>Pseudomonadati</taxon>
        <taxon>Pseudomonadota</taxon>
        <taxon>Gammaproteobacteria</taxon>
        <taxon>Nevskiales</taxon>
        <taxon>Nevskiaceae</taxon>
        <taxon>Sinimarinibacterium</taxon>
    </lineage>
</organism>
<evidence type="ECO:0000256" key="6">
    <source>
        <dbReference type="ARBA" id="ARBA00022729"/>
    </source>
</evidence>